<dbReference type="EMBL" id="BMMD01000002">
    <property type="protein sequence ID" value="GGJ70482.1"/>
    <property type="molecule type" value="Genomic_DNA"/>
</dbReference>
<dbReference type="RefSeq" id="WP_188741911.1">
    <property type="nucleotide sequence ID" value="NZ_BAABFW010000003.1"/>
</dbReference>
<reference evidence="1" key="1">
    <citation type="journal article" date="2014" name="Int. J. Syst. Evol. Microbiol.">
        <title>Complete genome sequence of Corynebacterium casei LMG S-19264T (=DSM 44701T), isolated from a smear-ripened cheese.</title>
        <authorList>
            <consortium name="US DOE Joint Genome Institute (JGI-PGF)"/>
            <person name="Walter F."/>
            <person name="Albersmeier A."/>
            <person name="Kalinowski J."/>
            <person name="Ruckert C."/>
        </authorList>
    </citation>
    <scope>NUCLEOTIDE SEQUENCE</scope>
    <source>
        <strain evidence="1">CGMCC 1.8984</strain>
    </source>
</reference>
<evidence type="ECO:0000313" key="2">
    <source>
        <dbReference type="Proteomes" id="UP000636956"/>
    </source>
</evidence>
<comment type="caution">
    <text evidence="1">The sequence shown here is derived from an EMBL/GenBank/DDBJ whole genome shotgun (WGS) entry which is preliminary data.</text>
</comment>
<keyword evidence="2" id="KW-1185">Reference proteome</keyword>
<protein>
    <recommendedName>
        <fullName evidence="3">DUF2993 domain-containing protein</fullName>
    </recommendedName>
</protein>
<evidence type="ECO:0000313" key="1">
    <source>
        <dbReference type="EMBL" id="GGJ70482.1"/>
    </source>
</evidence>
<name>A0A917PCA7_9MICO</name>
<proteinExistence type="predicted"/>
<dbReference type="Proteomes" id="UP000636956">
    <property type="component" value="Unassembled WGS sequence"/>
</dbReference>
<gene>
    <name evidence="1" type="ORF">GCM10011372_05490</name>
</gene>
<sequence>MSTPSAVPPRRRTGRVWGTLAAIVVALAALLVVADVVVRGIAEDRFGEQVRASLPDGIDGEVDVEIGGFSVIAQYLSGTMDRVELTAPELSVNGTPVAVDVIGEGVPVDLASPVRSVVGTVTVDEESLNRLVSVPGVTGAFTLGDGLVGYAGTIEVLGFSLDYTATARPTAAGESVLLLPEGVELTSGAGMVDVSVVVGRLLGDDPLSICVAQYLPEGVEVHDLAISPGTATVELRAQGLMFDEASLARAGSCD</sequence>
<organism evidence="1 2">
    <name type="scientific">Agromyces bauzanensis</name>
    <dbReference type="NCBI Taxonomy" id="1308924"/>
    <lineage>
        <taxon>Bacteria</taxon>
        <taxon>Bacillati</taxon>
        <taxon>Actinomycetota</taxon>
        <taxon>Actinomycetes</taxon>
        <taxon>Micrococcales</taxon>
        <taxon>Microbacteriaceae</taxon>
        <taxon>Agromyces</taxon>
    </lineage>
</organism>
<evidence type="ECO:0008006" key="3">
    <source>
        <dbReference type="Google" id="ProtNLM"/>
    </source>
</evidence>
<reference evidence="1" key="2">
    <citation type="submission" date="2020-09" db="EMBL/GenBank/DDBJ databases">
        <authorList>
            <person name="Sun Q."/>
            <person name="Zhou Y."/>
        </authorList>
    </citation>
    <scope>NUCLEOTIDE SEQUENCE</scope>
    <source>
        <strain evidence="1">CGMCC 1.8984</strain>
    </source>
</reference>
<dbReference type="Pfam" id="PF11209">
    <property type="entry name" value="LmeA"/>
    <property type="match status" value="1"/>
</dbReference>
<dbReference type="InterPro" id="IPR021373">
    <property type="entry name" value="DUF2993"/>
</dbReference>
<accession>A0A917PCA7</accession>
<dbReference type="AlphaFoldDB" id="A0A917PCA7"/>